<evidence type="ECO:0000313" key="1">
    <source>
        <dbReference type="EMBL" id="RNA38211.1"/>
    </source>
</evidence>
<evidence type="ECO:0000313" key="2">
    <source>
        <dbReference type="Proteomes" id="UP000276133"/>
    </source>
</evidence>
<dbReference type="AlphaFoldDB" id="A0A3M7SQS7"/>
<accession>A0A3M7SQS7</accession>
<name>A0A3M7SQS7_BRAPC</name>
<dbReference type="Proteomes" id="UP000276133">
    <property type="component" value="Unassembled WGS sequence"/>
</dbReference>
<sequence>MFQKSRIELNNQEIFDQATKSCDLCGAQMKKRRENDGGRLGLNDSFIFLDHRIYFLCRFEKWISVTFVSPIINKESFFIYLS</sequence>
<comment type="caution">
    <text evidence="1">The sequence shown here is derived from an EMBL/GenBank/DDBJ whole genome shotgun (WGS) entry which is preliminary data.</text>
</comment>
<proteinExistence type="predicted"/>
<keyword evidence="2" id="KW-1185">Reference proteome</keyword>
<organism evidence="1 2">
    <name type="scientific">Brachionus plicatilis</name>
    <name type="common">Marine rotifer</name>
    <name type="synonym">Brachionus muelleri</name>
    <dbReference type="NCBI Taxonomy" id="10195"/>
    <lineage>
        <taxon>Eukaryota</taxon>
        <taxon>Metazoa</taxon>
        <taxon>Spiralia</taxon>
        <taxon>Gnathifera</taxon>
        <taxon>Rotifera</taxon>
        <taxon>Eurotatoria</taxon>
        <taxon>Monogononta</taxon>
        <taxon>Pseudotrocha</taxon>
        <taxon>Ploima</taxon>
        <taxon>Brachionidae</taxon>
        <taxon>Brachionus</taxon>
    </lineage>
</organism>
<reference evidence="1 2" key="1">
    <citation type="journal article" date="2018" name="Sci. Rep.">
        <title>Genomic signatures of local adaptation to the degree of environmental predictability in rotifers.</title>
        <authorList>
            <person name="Franch-Gras L."/>
            <person name="Hahn C."/>
            <person name="Garcia-Roger E.M."/>
            <person name="Carmona M.J."/>
            <person name="Serra M."/>
            <person name="Gomez A."/>
        </authorList>
    </citation>
    <scope>NUCLEOTIDE SEQUENCE [LARGE SCALE GENOMIC DNA]</scope>
    <source>
        <strain evidence="1">HYR1</strain>
    </source>
</reference>
<protein>
    <submittedName>
        <fullName evidence="1">Uncharacterized protein</fullName>
    </submittedName>
</protein>
<dbReference type="EMBL" id="REGN01000905">
    <property type="protein sequence ID" value="RNA38211.1"/>
    <property type="molecule type" value="Genomic_DNA"/>
</dbReference>
<gene>
    <name evidence="1" type="ORF">BpHYR1_052273</name>
</gene>